<dbReference type="GO" id="GO:0016747">
    <property type="term" value="F:acyltransferase activity, transferring groups other than amino-acyl groups"/>
    <property type="evidence" value="ECO:0007669"/>
    <property type="project" value="InterPro"/>
</dbReference>
<dbReference type="AlphaFoldDB" id="A0A545T4G4"/>
<dbReference type="InterPro" id="IPR000182">
    <property type="entry name" value="GNAT_dom"/>
</dbReference>
<dbReference type="SUPFAM" id="SSF55729">
    <property type="entry name" value="Acyl-CoA N-acyltransferases (Nat)"/>
    <property type="match status" value="1"/>
</dbReference>
<dbReference type="Gene3D" id="3.40.630.30">
    <property type="match status" value="1"/>
</dbReference>
<dbReference type="Pfam" id="PF00583">
    <property type="entry name" value="Acetyltransf_1"/>
    <property type="match status" value="1"/>
</dbReference>
<evidence type="ECO:0000313" key="2">
    <source>
        <dbReference type="EMBL" id="TQV72117.1"/>
    </source>
</evidence>
<dbReference type="CDD" id="cd04301">
    <property type="entry name" value="NAT_SF"/>
    <property type="match status" value="1"/>
</dbReference>
<feature type="domain" description="N-acetyltransferase" evidence="1">
    <location>
        <begin position="1"/>
        <end position="138"/>
    </location>
</feature>
<dbReference type="InterPro" id="IPR016181">
    <property type="entry name" value="Acyl_CoA_acyltransferase"/>
</dbReference>
<keyword evidence="3" id="KW-1185">Reference proteome</keyword>
<evidence type="ECO:0000313" key="3">
    <source>
        <dbReference type="Proteomes" id="UP000317839"/>
    </source>
</evidence>
<protein>
    <submittedName>
        <fullName evidence="2">GNAT family N-acetyltransferase</fullName>
    </submittedName>
</protein>
<reference evidence="2 3" key="1">
    <citation type="submission" date="2019-06" db="EMBL/GenBank/DDBJ databases">
        <title>Draft genome of Aliikangiella marina GYP-15.</title>
        <authorList>
            <person name="Wang G."/>
        </authorList>
    </citation>
    <scope>NUCLEOTIDE SEQUENCE [LARGE SCALE GENOMIC DNA]</scope>
    <source>
        <strain evidence="2 3">GYP-15</strain>
    </source>
</reference>
<name>A0A545T4G4_9GAMM</name>
<comment type="caution">
    <text evidence="2">The sequence shown here is derived from an EMBL/GenBank/DDBJ whole genome shotgun (WGS) entry which is preliminary data.</text>
</comment>
<accession>A0A545T4G4</accession>
<keyword evidence="2" id="KW-0808">Transferase</keyword>
<gene>
    <name evidence="2" type="ORF">FLL45_18015</name>
</gene>
<dbReference type="PROSITE" id="PS51186">
    <property type="entry name" value="GNAT"/>
    <property type="match status" value="1"/>
</dbReference>
<evidence type="ECO:0000259" key="1">
    <source>
        <dbReference type="PROSITE" id="PS51186"/>
    </source>
</evidence>
<proteinExistence type="predicted"/>
<sequence>MHIAVYNEENSEIFETLVSELRQFNMSHMDNEKSKPLSVIATDDIGKIIGGVSGRTIYNQLLIEILWISESARGSGLGTNLMLRAESEAKARGCIAAQVDTLSFQAPKFYQKLGFEIVGKVADIPNSPERFFLVKRYS</sequence>
<dbReference type="EMBL" id="VIKR01000005">
    <property type="protein sequence ID" value="TQV72117.1"/>
    <property type="molecule type" value="Genomic_DNA"/>
</dbReference>
<dbReference type="Proteomes" id="UP000317839">
    <property type="component" value="Unassembled WGS sequence"/>
</dbReference>
<dbReference type="RefSeq" id="WP_142943445.1">
    <property type="nucleotide sequence ID" value="NZ_VIKR01000005.1"/>
</dbReference>
<organism evidence="2 3">
    <name type="scientific">Aliikangiella marina</name>
    <dbReference type="NCBI Taxonomy" id="1712262"/>
    <lineage>
        <taxon>Bacteria</taxon>
        <taxon>Pseudomonadati</taxon>
        <taxon>Pseudomonadota</taxon>
        <taxon>Gammaproteobacteria</taxon>
        <taxon>Oceanospirillales</taxon>
        <taxon>Pleioneaceae</taxon>
        <taxon>Aliikangiella</taxon>
    </lineage>
</organism>
<dbReference type="OrthoDB" id="9787920at2"/>